<dbReference type="PANTHER" id="PTHR47197:SF3">
    <property type="entry name" value="DIHYDRO-HEME D1 DEHYDROGENASE"/>
    <property type="match status" value="1"/>
</dbReference>
<dbReference type="PROSITE" id="PS51257">
    <property type="entry name" value="PROKAR_LIPOPROTEIN"/>
    <property type="match status" value="1"/>
</dbReference>
<protein>
    <recommendedName>
        <fullName evidence="6">YncE family protein</fullName>
    </recommendedName>
</protein>
<accession>A0A3A9JJK0</accession>
<evidence type="ECO:0000313" key="2">
    <source>
        <dbReference type="EMBL" id="RKK04953.1"/>
    </source>
</evidence>
<dbReference type="RefSeq" id="WP_120637583.1">
    <property type="nucleotide sequence ID" value="NZ_RAQU01000027.1"/>
</dbReference>
<dbReference type="SUPFAM" id="SSF51004">
    <property type="entry name" value="C-terminal (heme d1) domain of cytochrome cd1-nitrite reductase"/>
    <property type="match status" value="1"/>
</dbReference>
<dbReference type="EMBL" id="RFLX01000028">
    <property type="protein sequence ID" value="RMI17478.1"/>
    <property type="molecule type" value="Genomic_DNA"/>
</dbReference>
<evidence type="ECO:0008006" key="6">
    <source>
        <dbReference type="Google" id="ProtNLM"/>
    </source>
</evidence>
<evidence type="ECO:0000313" key="5">
    <source>
        <dbReference type="Proteomes" id="UP000278036"/>
    </source>
</evidence>
<dbReference type="InterPro" id="IPR011048">
    <property type="entry name" value="Haem_d1_sf"/>
</dbReference>
<keyword evidence="4" id="KW-1185">Reference proteome</keyword>
<dbReference type="InterPro" id="IPR015943">
    <property type="entry name" value="WD40/YVTN_repeat-like_dom_sf"/>
</dbReference>
<dbReference type="AlphaFoldDB" id="A0A3A9JJK0"/>
<evidence type="ECO:0000313" key="4">
    <source>
        <dbReference type="Proteomes" id="UP000274097"/>
    </source>
</evidence>
<dbReference type="Proteomes" id="UP000274097">
    <property type="component" value="Unassembled WGS sequence"/>
</dbReference>
<dbReference type="Proteomes" id="UP000278036">
    <property type="component" value="Unassembled WGS sequence"/>
</dbReference>
<name>A0A3A9JJK0_9PROT</name>
<sequence>MRTGLSTGGCALALLACVQPAAAKDYFLASGRWDNVVLVIDLQRALDPANDGTPNAVVNRLRVTPDIDAKGTGKADTVASGQPIIVAIAPDGKRAYISNHSGKTSPEAAAAFQHGHAGSVTVLDLSRATDPAANNTLAAVETWIDSEGFGATGFAIAPDGRYAALAHAEAAGNEDGGRHINIIDLRSNKVIHKVEQAYGDPGFSCPPKVVPHAAPHADFGCFPDTNGVAISPLGGGTIFTANGGTNDISVISLRKAVAGDAGAELARIPVQTGGFGISTSPDGRLIAHASRENARDGKEGNTVSIIDVEKALSDPARAEVARVLVGTDDPAVATRPFVAAFTPDGQRIISTHFRSNNIDIIDVGKALAGGAATLKRIALQTPDGQPSRPRGIAITADGRHAAITGAPKGQSNSSVVWIVDLQSYEVKGRVTEIGNESYMIGAFQAN</sequence>
<evidence type="ECO:0000256" key="1">
    <source>
        <dbReference type="SAM" id="SignalP"/>
    </source>
</evidence>
<dbReference type="PANTHER" id="PTHR47197">
    <property type="entry name" value="PROTEIN NIRF"/>
    <property type="match status" value="1"/>
</dbReference>
<gene>
    <name evidence="2" type="ORF">D6Z83_06830</name>
    <name evidence="3" type="ORF">EBE87_22455</name>
</gene>
<comment type="caution">
    <text evidence="2">The sequence shown here is derived from an EMBL/GenBank/DDBJ whole genome shotgun (WGS) entry which is preliminary data.</text>
</comment>
<reference evidence="2 5" key="1">
    <citation type="submission" date="2018-09" db="EMBL/GenBank/DDBJ databases">
        <title>Roseomonas sp. nov., isolated from feces of Tibetan antelopes in the Qinghai-Tibet plateau, China.</title>
        <authorList>
            <person name="Tian Z."/>
        </authorList>
    </citation>
    <scope>NUCLEOTIDE SEQUENCE [LARGE SCALE GENOMIC DNA]</scope>
    <source>
        <strain evidence="3 4">Z23</strain>
        <strain evidence="2 5">Z24</strain>
    </source>
</reference>
<organism evidence="2 5">
    <name type="scientific">Teichococcus wenyumeiae</name>
    <dbReference type="NCBI Taxonomy" id="2478470"/>
    <lineage>
        <taxon>Bacteria</taxon>
        <taxon>Pseudomonadati</taxon>
        <taxon>Pseudomonadota</taxon>
        <taxon>Alphaproteobacteria</taxon>
        <taxon>Acetobacterales</taxon>
        <taxon>Roseomonadaceae</taxon>
        <taxon>Roseomonas</taxon>
    </lineage>
</organism>
<dbReference type="EMBL" id="RAQU01000027">
    <property type="protein sequence ID" value="RKK04953.1"/>
    <property type="molecule type" value="Genomic_DNA"/>
</dbReference>
<feature type="chain" id="PRO_5017296278" description="YncE family protein" evidence="1">
    <location>
        <begin position="24"/>
        <end position="446"/>
    </location>
</feature>
<dbReference type="InterPro" id="IPR051200">
    <property type="entry name" value="Host-pathogen_enzymatic-act"/>
</dbReference>
<evidence type="ECO:0000313" key="3">
    <source>
        <dbReference type="EMBL" id="RMI17478.1"/>
    </source>
</evidence>
<proteinExistence type="predicted"/>
<feature type="signal peptide" evidence="1">
    <location>
        <begin position="1"/>
        <end position="23"/>
    </location>
</feature>
<dbReference type="OrthoDB" id="916694at2"/>
<keyword evidence="1" id="KW-0732">Signal</keyword>
<dbReference type="Gene3D" id="2.130.10.10">
    <property type="entry name" value="YVTN repeat-like/Quinoprotein amine dehydrogenase"/>
    <property type="match status" value="2"/>
</dbReference>
<dbReference type="InParanoid" id="A0A3A9JJK0"/>